<dbReference type="InterPro" id="IPR000086">
    <property type="entry name" value="NUDIX_hydrolase_dom"/>
</dbReference>
<protein>
    <submittedName>
        <fullName evidence="2">NUDIX domain-containing protein</fullName>
    </submittedName>
</protein>
<dbReference type="Gene3D" id="3.90.79.10">
    <property type="entry name" value="Nucleoside Triphosphate Pyrophosphohydrolase"/>
    <property type="match status" value="1"/>
</dbReference>
<sequence>MPKTCDRKCAGTLIPHPEHPDWFLMFERNTPPVGLAFPTGHIDTHGSPVETARIEPQEEVGVDPTGLREVLSLWLPNRCRRQPGPAPYGHQWTVFQADGFTGDPKESDREAKNMRWVNQEMFATHTRRTTHHAYGDVSAEDFAECPGLEPAWCRLLHEMGMLALTQQELEAVESLYVQAP</sequence>
<dbReference type="Proteomes" id="UP000621510">
    <property type="component" value="Unassembled WGS sequence"/>
</dbReference>
<dbReference type="Pfam" id="PF00293">
    <property type="entry name" value="NUDIX"/>
    <property type="match status" value="1"/>
</dbReference>
<organism evidence="2 3">
    <name type="scientific">Streptomyces endocoffeicus</name>
    <dbReference type="NCBI Taxonomy" id="2898945"/>
    <lineage>
        <taxon>Bacteria</taxon>
        <taxon>Bacillati</taxon>
        <taxon>Actinomycetota</taxon>
        <taxon>Actinomycetes</taxon>
        <taxon>Kitasatosporales</taxon>
        <taxon>Streptomycetaceae</taxon>
        <taxon>Streptomyces</taxon>
    </lineage>
</organism>
<gene>
    <name evidence="2" type="ORF">JK364_23110</name>
</gene>
<evidence type="ECO:0000313" key="2">
    <source>
        <dbReference type="EMBL" id="MBL1115264.1"/>
    </source>
</evidence>
<evidence type="ECO:0000313" key="3">
    <source>
        <dbReference type="Proteomes" id="UP000621510"/>
    </source>
</evidence>
<dbReference type="PROSITE" id="PS51462">
    <property type="entry name" value="NUDIX"/>
    <property type="match status" value="1"/>
</dbReference>
<evidence type="ECO:0000259" key="1">
    <source>
        <dbReference type="PROSITE" id="PS51462"/>
    </source>
</evidence>
<dbReference type="RefSeq" id="WP_201853063.1">
    <property type="nucleotide sequence ID" value="NZ_JAERRG010000009.1"/>
</dbReference>
<dbReference type="SUPFAM" id="SSF55811">
    <property type="entry name" value="Nudix"/>
    <property type="match status" value="1"/>
</dbReference>
<proteinExistence type="predicted"/>
<feature type="domain" description="Nudix hydrolase" evidence="1">
    <location>
        <begin position="5"/>
        <end position="139"/>
    </location>
</feature>
<dbReference type="InterPro" id="IPR015797">
    <property type="entry name" value="NUDIX_hydrolase-like_dom_sf"/>
</dbReference>
<comment type="caution">
    <text evidence="2">The sequence shown here is derived from an EMBL/GenBank/DDBJ whole genome shotgun (WGS) entry which is preliminary data.</text>
</comment>
<reference evidence="2 3" key="1">
    <citation type="submission" date="2021-01" db="EMBL/GenBank/DDBJ databases">
        <title>WGS of actinomycetes isolated from Thailand.</title>
        <authorList>
            <person name="Thawai C."/>
        </authorList>
    </citation>
    <scope>NUCLEOTIDE SEQUENCE [LARGE SCALE GENOMIC DNA]</scope>
    <source>
        <strain evidence="2 3">CA3R110</strain>
    </source>
</reference>
<keyword evidence="3" id="KW-1185">Reference proteome</keyword>
<dbReference type="EMBL" id="JAERRG010000009">
    <property type="protein sequence ID" value="MBL1115264.1"/>
    <property type="molecule type" value="Genomic_DNA"/>
</dbReference>
<name>A0ABS1PS52_9ACTN</name>
<accession>A0ABS1PS52</accession>